<accession>A0A846LF51</accession>
<evidence type="ECO:0000259" key="5">
    <source>
        <dbReference type="Pfam" id="PF00669"/>
    </source>
</evidence>
<reference evidence="8 9" key="3">
    <citation type="submission" date="2020-02" db="EMBL/GenBank/DDBJ databases">
        <title>Sequencing the genomes of 1000 actinobacteria strains.</title>
        <authorList>
            <person name="Klenk H.-P."/>
        </authorList>
    </citation>
    <scope>NUCLEOTIDE SEQUENCE [LARGE SCALE GENOMIC DNA]</scope>
    <source>
        <strain evidence="8 9">DSM 45201</strain>
    </source>
</reference>
<keyword evidence="8" id="KW-0282">Flagellum</keyword>
<dbReference type="PANTHER" id="PTHR42792">
    <property type="entry name" value="FLAGELLIN"/>
    <property type="match status" value="1"/>
</dbReference>
<keyword evidence="8" id="KW-0966">Cell projection</keyword>
<evidence type="ECO:0000256" key="3">
    <source>
        <dbReference type="ARBA" id="ARBA00023143"/>
    </source>
</evidence>
<evidence type="ECO:0000256" key="4">
    <source>
        <dbReference type="RuleBase" id="RU362073"/>
    </source>
</evidence>
<sequence>MSLVVNSNIAGMNSARALGTADRQLTTSVERLSSGQRVNRAADDASGLAISENMRAQIGGLRVALRNSQDGISVLRTADGALTGTHAILHRMRDLAVQAASAGSLDDDARSAVQSEITGLTAELDRIAQTTQFNGRRLLDGSYRTTFQIGADVGHLLAVDLGPAVSAAGLGVAAVDVRTDPGADGSGTATAIAAIDAAIGHVSTVRGAVGAMQNRLEHNLEKVGAALVNTAASEGRIRDADLAQEMTALARTRVLTEAGTAMLAQANQSAPRVLQLLS</sequence>
<dbReference type="EMBL" id="BMMI01000004">
    <property type="protein sequence ID" value="GGL67529.1"/>
    <property type="molecule type" value="Genomic_DNA"/>
</dbReference>
<dbReference type="InterPro" id="IPR042187">
    <property type="entry name" value="Flagellin_C_sub2"/>
</dbReference>
<dbReference type="RefSeq" id="WP_208382718.1">
    <property type="nucleotide sequence ID" value="NZ_BAABJU010000019.1"/>
</dbReference>
<dbReference type="PRINTS" id="PR00207">
    <property type="entry name" value="FLAGELLIN"/>
</dbReference>
<dbReference type="SUPFAM" id="SSF64518">
    <property type="entry name" value="Phase 1 flagellin"/>
    <property type="match status" value="1"/>
</dbReference>
<dbReference type="InterPro" id="IPR046358">
    <property type="entry name" value="Flagellin_C"/>
</dbReference>
<organism evidence="8 9">
    <name type="scientific">Modestobacter marinus</name>
    <dbReference type="NCBI Taxonomy" id="477641"/>
    <lineage>
        <taxon>Bacteria</taxon>
        <taxon>Bacillati</taxon>
        <taxon>Actinomycetota</taxon>
        <taxon>Actinomycetes</taxon>
        <taxon>Geodermatophilales</taxon>
        <taxon>Geodermatophilaceae</taxon>
        <taxon>Modestobacter</taxon>
    </lineage>
</organism>
<dbReference type="InterPro" id="IPR001029">
    <property type="entry name" value="Flagellin_N"/>
</dbReference>
<reference evidence="10" key="2">
    <citation type="journal article" date="2019" name="Int. J. Syst. Evol. Microbiol.">
        <title>The Global Catalogue of Microorganisms (GCM) 10K type strain sequencing project: providing services to taxonomists for standard genome sequencing and annotation.</title>
        <authorList>
            <consortium name="The Broad Institute Genomics Platform"/>
            <consortium name="The Broad Institute Genome Sequencing Center for Infectious Disease"/>
            <person name="Wu L."/>
            <person name="Ma J."/>
        </authorList>
    </citation>
    <scope>NUCLEOTIDE SEQUENCE [LARGE SCALE GENOMIC DNA]</scope>
    <source>
        <strain evidence="10">CGMCC 4.5581</strain>
    </source>
</reference>
<comment type="similarity">
    <text evidence="1 4">Belongs to the bacterial flagellin family.</text>
</comment>
<evidence type="ECO:0000313" key="8">
    <source>
        <dbReference type="EMBL" id="NIH65841.1"/>
    </source>
</evidence>
<dbReference type="PANTHER" id="PTHR42792:SF2">
    <property type="entry name" value="FLAGELLIN"/>
    <property type="match status" value="1"/>
</dbReference>
<dbReference type="EMBL" id="JAAMPA010000001">
    <property type="protein sequence ID" value="NIH65841.1"/>
    <property type="molecule type" value="Genomic_DNA"/>
</dbReference>
<reference evidence="7" key="4">
    <citation type="submission" date="2024-05" db="EMBL/GenBank/DDBJ databases">
        <authorList>
            <person name="Sun Q."/>
            <person name="Zhou Y."/>
        </authorList>
    </citation>
    <scope>NUCLEOTIDE SEQUENCE</scope>
    <source>
        <strain evidence="7">CGMCC 4.5581</strain>
    </source>
</reference>
<evidence type="ECO:0000256" key="1">
    <source>
        <dbReference type="ARBA" id="ARBA00005709"/>
    </source>
</evidence>
<dbReference type="GO" id="GO:0009288">
    <property type="term" value="C:bacterial-type flagellum"/>
    <property type="evidence" value="ECO:0007669"/>
    <property type="project" value="UniProtKB-SubCell"/>
</dbReference>
<keyword evidence="10" id="KW-1185">Reference proteome</keyword>
<feature type="domain" description="Flagellin N-terminal" evidence="5">
    <location>
        <begin position="5"/>
        <end position="142"/>
    </location>
</feature>
<dbReference type="GO" id="GO:0005576">
    <property type="term" value="C:extracellular region"/>
    <property type="evidence" value="ECO:0007669"/>
    <property type="project" value="UniProtKB-SubCell"/>
</dbReference>
<dbReference type="Pfam" id="PF00669">
    <property type="entry name" value="Flagellin_N"/>
    <property type="match status" value="1"/>
</dbReference>
<dbReference type="Proteomes" id="UP000648663">
    <property type="component" value="Unassembled WGS sequence"/>
</dbReference>
<evidence type="ECO:0000313" key="10">
    <source>
        <dbReference type="Proteomes" id="UP000648663"/>
    </source>
</evidence>
<comment type="function">
    <text evidence="4">Flagellin is the subunit protein which polymerizes to form the filaments of bacterial flagella.</text>
</comment>
<keyword evidence="8" id="KW-0969">Cilium</keyword>
<dbReference type="AlphaFoldDB" id="A0A846LF51"/>
<reference evidence="7" key="1">
    <citation type="journal article" date="2014" name="Int. J. Syst. Evol. Microbiol.">
        <title>Complete genome of a new Firmicutes species belonging to the dominant human colonic microbiota ('Ruminococcus bicirculans') reveals two chromosomes and a selective capacity to utilize plant glucans.</title>
        <authorList>
            <consortium name="NISC Comparative Sequencing Program"/>
            <person name="Wegmann U."/>
            <person name="Louis P."/>
            <person name="Goesmann A."/>
            <person name="Henrissat B."/>
            <person name="Duncan S.H."/>
            <person name="Flint H.J."/>
        </authorList>
    </citation>
    <scope>NUCLEOTIDE SEQUENCE</scope>
    <source>
        <strain evidence="7">CGMCC 4.5581</strain>
    </source>
</reference>
<dbReference type="Pfam" id="PF00700">
    <property type="entry name" value="Flagellin_C"/>
    <property type="match status" value="1"/>
</dbReference>
<dbReference type="Proteomes" id="UP000552836">
    <property type="component" value="Unassembled WGS sequence"/>
</dbReference>
<gene>
    <name evidence="7" type="primary">fliC</name>
    <name evidence="8" type="ORF">FB380_000287</name>
    <name evidence="7" type="ORF">GCM10011589_24800</name>
</gene>
<evidence type="ECO:0000313" key="7">
    <source>
        <dbReference type="EMBL" id="GGL67529.1"/>
    </source>
</evidence>
<comment type="subcellular location">
    <subcellularLocation>
        <location evidence="4">Secreted</location>
    </subcellularLocation>
    <subcellularLocation>
        <location evidence="4">Bacterial flagellum</location>
    </subcellularLocation>
</comment>
<protein>
    <recommendedName>
        <fullName evidence="2 4">Flagellin</fullName>
    </recommendedName>
</protein>
<dbReference type="InterPro" id="IPR001492">
    <property type="entry name" value="Flagellin"/>
</dbReference>
<evidence type="ECO:0000256" key="2">
    <source>
        <dbReference type="ARBA" id="ARBA00020110"/>
    </source>
</evidence>
<dbReference type="Gene3D" id="6.10.10.10">
    <property type="entry name" value="Flagellar export chaperone, C-terminal domain"/>
    <property type="match status" value="1"/>
</dbReference>
<keyword evidence="3 4" id="KW-0975">Bacterial flagellum</keyword>
<name>A0A846LF51_9ACTN</name>
<dbReference type="GO" id="GO:0005198">
    <property type="term" value="F:structural molecule activity"/>
    <property type="evidence" value="ECO:0007669"/>
    <property type="project" value="UniProtKB-UniRule"/>
</dbReference>
<evidence type="ECO:0000259" key="6">
    <source>
        <dbReference type="Pfam" id="PF00700"/>
    </source>
</evidence>
<proteinExistence type="inferred from homology"/>
<dbReference type="Gene3D" id="1.20.1330.10">
    <property type="entry name" value="f41 fragment of flagellin, N-terminal domain"/>
    <property type="match status" value="1"/>
</dbReference>
<feature type="domain" description="Flagellin C-terminal" evidence="6">
    <location>
        <begin position="192"/>
        <end position="277"/>
    </location>
</feature>
<evidence type="ECO:0000313" key="9">
    <source>
        <dbReference type="Proteomes" id="UP000552836"/>
    </source>
</evidence>
<comment type="caution">
    <text evidence="8">The sequence shown here is derived from an EMBL/GenBank/DDBJ whole genome shotgun (WGS) entry which is preliminary data.</text>
</comment>
<keyword evidence="4" id="KW-0964">Secreted</keyword>